<dbReference type="EMBL" id="AEYP01011931">
    <property type="status" value="NOT_ANNOTATED_CDS"/>
    <property type="molecule type" value="Genomic_DNA"/>
</dbReference>
<feature type="transmembrane region" description="Helical" evidence="1">
    <location>
        <begin position="12"/>
        <end position="32"/>
    </location>
</feature>
<dbReference type="HOGENOM" id="CLU_2189985_0_0_1"/>
<evidence type="ECO:0000313" key="2">
    <source>
        <dbReference type="Ensembl" id="ENSMPUP00000006286.1"/>
    </source>
</evidence>
<dbReference type="InParanoid" id="M3Y4N5"/>
<dbReference type="Ensembl" id="ENSMPUT00000006395.1">
    <property type="protein sequence ID" value="ENSMPUP00000006286.1"/>
    <property type="gene ID" value="ENSMPUG00000006340.1"/>
</dbReference>
<keyword evidence="1" id="KW-0812">Transmembrane</keyword>
<proteinExistence type="predicted"/>
<accession>M3Y4N5</accession>
<keyword evidence="1" id="KW-1133">Transmembrane helix</keyword>
<keyword evidence="1" id="KW-0472">Membrane</keyword>
<protein>
    <submittedName>
        <fullName evidence="2">Uncharacterized protein</fullName>
    </submittedName>
</protein>
<reference evidence="2" key="1">
    <citation type="submission" date="2024-06" db="UniProtKB">
        <authorList>
            <consortium name="Ensembl"/>
        </authorList>
    </citation>
    <scope>IDENTIFICATION</scope>
</reference>
<name>M3Y4N5_MUSPF</name>
<dbReference type="AlphaFoldDB" id="M3Y4N5"/>
<organism evidence="2">
    <name type="scientific">Mustela putorius furo</name>
    <name type="common">European domestic ferret</name>
    <name type="synonym">Mustela furo</name>
    <dbReference type="NCBI Taxonomy" id="9669"/>
    <lineage>
        <taxon>Eukaryota</taxon>
        <taxon>Metazoa</taxon>
        <taxon>Chordata</taxon>
        <taxon>Craniata</taxon>
        <taxon>Vertebrata</taxon>
        <taxon>Euteleostomi</taxon>
        <taxon>Mammalia</taxon>
        <taxon>Eutheria</taxon>
        <taxon>Laurasiatheria</taxon>
        <taxon>Carnivora</taxon>
        <taxon>Caniformia</taxon>
        <taxon>Musteloidea</taxon>
        <taxon>Mustelidae</taxon>
        <taxon>Mustelinae</taxon>
        <taxon>Mustela</taxon>
    </lineage>
</organism>
<evidence type="ECO:0000256" key="1">
    <source>
        <dbReference type="SAM" id="Phobius"/>
    </source>
</evidence>
<sequence>RRLYISIYRYIYIYIDLLFTTYLYIPFTHVLLEKTSHTTPCGSQKSWTVTSPHYQRRLLYAPRALPWRSVSKAVSASRCGHFLKGEVQQGEKINLQCTEVRLRVTQRCV</sequence>